<organism evidence="1 2">
    <name type="scientific">Alicyclobacillus fastidiosus</name>
    <dbReference type="NCBI Taxonomy" id="392011"/>
    <lineage>
        <taxon>Bacteria</taxon>
        <taxon>Bacillati</taxon>
        <taxon>Bacillota</taxon>
        <taxon>Bacilli</taxon>
        <taxon>Bacillales</taxon>
        <taxon>Alicyclobacillaceae</taxon>
        <taxon>Alicyclobacillus</taxon>
    </lineage>
</organism>
<evidence type="ECO:0000313" key="2">
    <source>
        <dbReference type="Proteomes" id="UP001164761"/>
    </source>
</evidence>
<keyword evidence="2" id="KW-1185">Reference proteome</keyword>
<dbReference type="Pfam" id="PF03682">
    <property type="entry name" value="UPF0158"/>
    <property type="match status" value="1"/>
</dbReference>
<sequence>MRSIKTDLNELCDAYSMNNDEIDHFLDVETGEIIVRLDPVLTGERDEEWDEELEFNDRYIHVPKIDSDTAYHLMTEFASTVTSKVLGEALEEALHRRKPFRGFKDVISDFPEERNRWFEFEREAHQRAVLEWLEQNNIKLTR</sequence>
<dbReference type="Proteomes" id="UP001164761">
    <property type="component" value="Chromosome"/>
</dbReference>
<reference evidence="1" key="1">
    <citation type="submission" date="2022-08" db="EMBL/GenBank/DDBJ databases">
        <title>Alicyclobacillus fastidiosus DSM 17978, complete genome.</title>
        <authorList>
            <person name="Wang Q."/>
            <person name="Cai R."/>
            <person name="Wang Z."/>
        </authorList>
    </citation>
    <scope>NUCLEOTIDE SEQUENCE</scope>
    <source>
        <strain evidence="1">DSM 17978</strain>
    </source>
</reference>
<protein>
    <submittedName>
        <fullName evidence="1">UPF0158 family protein</fullName>
    </submittedName>
</protein>
<accession>A0ABY6ZJ53</accession>
<dbReference type="InterPro" id="IPR005361">
    <property type="entry name" value="UPF0158"/>
</dbReference>
<dbReference type="RefSeq" id="WP_268006842.1">
    <property type="nucleotide sequence ID" value="NZ_CP104067.1"/>
</dbReference>
<gene>
    <name evidence="1" type="ORF">NZD89_05980</name>
</gene>
<dbReference type="EMBL" id="CP104067">
    <property type="protein sequence ID" value="WAH42964.1"/>
    <property type="molecule type" value="Genomic_DNA"/>
</dbReference>
<proteinExistence type="predicted"/>
<name>A0ABY6ZJ53_9BACL</name>
<evidence type="ECO:0000313" key="1">
    <source>
        <dbReference type="EMBL" id="WAH42964.1"/>
    </source>
</evidence>